<evidence type="ECO:0000313" key="1">
    <source>
        <dbReference type="EMBL" id="KAA1042476.1"/>
    </source>
</evidence>
<proteinExistence type="predicted"/>
<sequence length="103" mass="12284">MQTLQAQIQIPPEFVLISKVEYEELLNNTLDGKFLSLKEVAEHIGCSTAYLKNEILYHPRYKEEIEKWCHFPTSSGDHYRFHAKSLYQFLDRESVKLFLKKKY</sequence>
<dbReference type="RefSeq" id="WP_149458028.1">
    <property type="nucleotide sequence ID" value="NZ_SCWC02000001.1"/>
</dbReference>
<reference evidence="1 2" key="1">
    <citation type="submission" date="2019-09" db="EMBL/GenBank/DDBJ databases">
        <authorList>
            <person name="Mazhar S."/>
            <person name="Altermann E."/>
            <person name="Hill C."/>
            <person name="Mcauliffe O."/>
        </authorList>
    </citation>
    <scope>NUCLEOTIDE SEQUENCE [LARGE SCALE GENOMIC DNA]</scope>
    <source>
        <strain evidence="1 2">ATCC 51831</strain>
    </source>
</reference>
<name>A0ABQ6RBB8_9STAP</name>
<keyword evidence="2" id="KW-1185">Reference proteome</keyword>
<evidence type="ECO:0000313" key="2">
    <source>
        <dbReference type="Proteomes" id="UP000295735"/>
    </source>
</evidence>
<accession>A0ABQ6RBB8</accession>
<dbReference type="Pfam" id="PF05595">
    <property type="entry name" value="DUF771"/>
    <property type="match status" value="1"/>
</dbReference>
<organism evidence="1 2">
    <name type="scientific">Macrococcus equipercicus</name>
    <dbReference type="NCBI Taxonomy" id="69967"/>
    <lineage>
        <taxon>Bacteria</taxon>
        <taxon>Bacillati</taxon>
        <taxon>Bacillota</taxon>
        <taxon>Bacilli</taxon>
        <taxon>Bacillales</taxon>
        <taxon>Staphylococcaceae</taxon>
        <taxon>Macrococcus</taxon>
    </lineage>
</organism>
<gene>
    <name evidence="1" type="ORF">ERX35_000930</name>
</gene>
<protein>
    <submittedName>
        <fullName evidence="1">DUF771 domain-containing protein</fullName>
    </submittedName>
</protein>
<dbReference type="Proteomes" id="UP000295735">
    <property type="component" value="Unassembled WGS sequence"/>
</dbReference>
<dbReference type="EMBL" id="SCWC02000001">
    <property type="protein sequence ID" value="KAA1042476.1"/>
    <property type="molecule type" value="Genomic_DNA"/>
</dbReference>
<comment type="caution">
    <text evidence="1">The sequence shown here is derived from an EMBL/GenBank/DDBJ whole genome shotgun (WGS) entry which is preliminary data.</text>
</comment>
<dbReference type="InterPro" id="IPR008489">
    <property type="entry name" value="DUF771"/>
</dbReference>